<name>A0A0G0SIK5_9BACT</name>
<protein>
    <submittedName>
        <fullName evidence="2">NAD-dependent epimerase/dehydratase family protein</fullName>
    </submittedName>
</protein>
<dbReference type="Proteomes" id="UP000034855">
    <property type="component" value="Unassembled WGS sequence"/>
</dbReference>
<dbReference type="SUPFAM" id="SSF51735">
    <property type="entry name" value="NAD(P)-binding Rossmann-fold domains"/>
    <property type="match status" value="1"/>
</dbReference>
<organism evidence="2 3">
    <name type="scientific">Candidatus Magasanikbacteria bacterium GW2011_GWA2_40_10</name>
    <dbReference type="NCBI Taxonomy" id="1619037"/>
    <lineage>
        <taxon>Bacteria</taxon>
        <taxon>Candidatus Magasanikiibacteriota</taxon>
    </lineage>
</organism>
<dbReference type="InterPro" id="IPR001509">
    <property type="entry name" value="Epimerase_deHydtase"/>
</dbReference>
<evidence type="ECO:0000259" key="1">
    <source>
        <dbReference type="Pfam" id="PF01370"/>
    </source>
</evidence>
<comment type="caution">
    <text evidence="2">The sequence shown here is derived from an EMBL/GenBank/DDBJ whole genome shotgun (WGS) entry which is preliminary data.</text>
</comment>
<feature type="non-terminal residue" evidence="2">
    <location>
        <position position="100"/>
    </location>
</feature>
<proteinExistence type="predicted"/>
<sequence>MQSRTILVTGASGFIGSHLVSQLLESGCKVCVVVRPQSDTWRIAHLLVHPLLKVYGTGEEEMIRAFSEQTIDTQVSLVKQYEGTIEADKGLIASSIPVNQ</sequence>
<feature type="domain" description="NAD-dependent epimerase/dehydratase" evidence="1">
    <location>
        <begin position="6"/>
        <end position="81"/>
    </location>
</feature>
<dbReference type="AlphaFoldDB" id="A0A0G0SIK5"/>
<accession>A0A0G0SIK5</accession>
<dbReference type="EMBL" id="LBXR01000013">
    <property type="protein sequence ID" value="KKR34540.1"/>
    <property type="molecule type" value="Genomic_DNA"/>
</dbReference>
<reference evidence="2 3" key="1">
    <citation type="journal article" date="2015" name="Nature">
        <title>rRNA introns, odd ribosomes, and small enigmatic genomes across a large radiation of phyla.</title>
        <authorList>
            <person name="Brown C.T."/>
            <person name="Hug L.A."/>
            <person name="Thomas B.C."/>
            <person name="Sharon I."/>
            <person name="Castelle C.J."/>
            <person name="Singh A."/>
            <person name="Wilkins M.J."/>
            <person name="Williams K.H."/>
            <person name="Banfield J.F."/>
        </authorList>
    </citation>
    <scope>NUCLEOTIDE SEQUENCE [LARGE SCALE GENOMIC DNA]</scope>
</reference>
<evidence type="ECO:0000313" key="3">
    <source>
        <dbReference type="Proteomes" id="UP000034855"/>
    </source>
</evidence>
<dbReference type="InterPro" id="IPR036291">
    <property type="entry name" value="NAD(P)-bd_dom_sf"/>
</dbReference>
<dbReference type="Pfam" id="PF01370">
    <property type="entry name" value="Epimerase"/>
    <property type="match status" value="1"/>
</dbReference>
<dbReference type="Gene3D" id="3.40.50.720">
    <property type="entry name" value="NAD(P)-binding Rossmann-like Domain"/>
    <property type="match status" value="1"/>
</dbReference>
<gene>
    <name evidence="2" type="ORF">UT67_C0013G0012</name>
</gene>
<dbReference type="STRING" id="1619037.UT67_C0013G0012"/>
<evidence type="ECO:0000313" key="2">
    <source>
        <dbReference type="EMBL" id="KKR34540.1"/>
    </source>
</evidence>